<keyword evidence="3" id="KW-0378">Hydrolase</keyword>
<dbReference type="Proteomes" id="UP000551878">
    <property type="component" value="Unassembled WGS sequence"/>
</dbReference>
<evidence type="ECO:0000259" key="2">
    <source>
        <dbReference type="PROSITE" id="PS50995"/>
    </source>
</evidence>
<dbReference type="GO" id="GO:0003677">
    <property type="term" value="F:DNA binding"/>
    <property type="evidence" value="ECO:0007669"/>
    <property type="project" value="UniProtKB-KW"/>
</dbReference>
<sequence>MTIDEKDHLLLNYIRGFSKYMEDEWQANARSLGLTLAEQHLLWIVHLKENPTISTIAVLGLWDRSTVMQVIKRLQRKGLVDIEKDEKDLRVSYVLLTEEGKRKREQSRHYSMNFFEFIENYRMKHPRFYDDLIAFHREANRYFHGEQFVHWVEKSSENFHEYEKTNG</sequence>
<dbReference type="PROSITE" id="PS50995">
    <property type="entry name" value="HTH_MARR_2"/>
    <property type="match status" value="1"/>
</dbReference>
<dbReference type="EMBL" id="JACHHB010000004">
    <property type="protein sequence ID" value="MBB5173025.1"/>
    <property type="molecule type" value="Genomic_DNA"/>
</dbReference>
<dbReference type="InterPro" id="IPR036390">
    <property type="entry name" value="WH_DNA-bd_sf"/>
</dbReference>
<evidence type="ECO:0000256" key="1">
    <source>
        <dbReference type="ARBA" id="ARBA00023125"/>
    </source>
</evidence>
<accession>A0A840QNS1</accession>
<reference evidence="3 4" key="1">
    <citation type="submission" date="2020-08" db="EMBL/GenBank/DDBJ databases">
        <title>Genomic Encyclopedia of Type Strains, Phase IV (KMG-IV): sequencing the most valuable type-strain genomes for metagenomic binning, comparative biology and taxonomic classification.</title>
        <authorList>
            <person name="Goeker M."/>
        </authorList>
    </citation>
    <scope>NUCLEOTIDE SEQUENCE [LARGE SCALE GENOMIC DNA]</scope>
    <source>
        <strain evidence="3 4">DSM 24696</strain>
    </source>
</reference>
<organism evidence="3 4">
    <name type="scientific">Texcoconibacillus texcoconensis</name>
    <dbReference type="NCBI Taxonomy" id="1095777"/>
    <lineage>
        <taxon>Bacteria</taxon>
        <taxon>Bacillati</taxon>
        <taxon>Bacillota</taxon>
        <taxon>Bacilli</taxon>
        <taxon>Bacillales</taxon>
        <taxon>Bacillaceae</taxon>
        <taxon>Texcoconibacillus</taxon>
    </lineage>
</organism>
<dbReference type="PANTHER" id="PTHR33164:SF58">
    <property type="entry name" value="DNA-BINDING TRANSCRIPTIONAL REPRESSOR SCOC"/>
    <property type="match status" value="1"/>
</dbReference>
<dbReference type="AlphaFoldDB" id="A0A840QNS1"/>
<dbReference type="RefSeq" id="WP_184663474.1">
    <property type="nucleotide sequence ID" value="NZ_JACHHB010000004.1"/>
</dbReference>
<keyword evidence="3" id="KW-0645">Protease</keyword>
<dbReference type="InterPro" id="IPR036388">
    <property type="entry name" value="WH-like_DNA-bd_sf"/>
</dbReference>
<dbReference type="GO" id="GO:0006508">
    <property type="term" value="P:proteolysis"/>
    <property type="evidence" value="ECO:0007669"/>
    <property type="project" value="UniProtKB-KW"/>
</dbReference>
<dbReference type="InterPro" id="IPR039422">
    <property type="entry name" value="MarR/SlyA-like"/>
</dbReference>
<feature type="domain" description="HTH marR-type" evidence="2">
    <location>
        <begin position="7"/>
        <end position="157"/>
    </location>
</feature>
<dbReference type="SMART" id="SM00347">
    <property type="entry name" value="HTH_MARR"/>
    <property type="match status" value="1"/>
</dbReference>
<keyword evidence="4" id="KW-1185">Reference proteome</keyword>
<keyword evidence="1" id="KW-0238">DNA-binding</keyword>
<gene>
    <name evidence="3" type="ORF">HNQ41_001188</name>
</gene>
<evidence type="ECO:0000313" key="4">
    <source>
        <dbReference type="Proteomes" id="UP000551878"/>
    </source>
</evidence>
<dbReference type="InterPro" id="IPR000835">
    <property type="entry name" value="HTH_MarR-typ"/>
</dbReference>
<dbReference type="GO" id="GO:0006950">
    <property type="term" value="P:response to stress"/>
    <property type="evidence" value="ECO:0007669"/>
    <property type="project" value="TreeGrafter"/>
</dbReference>
<evidence type="ECO:0000313" key="3">
    <source>
        <dbReference type="EMBL" id="MBB5173025.1"/>
    </source>
</evidence>
<protein>
    <submittedName>
        <fullName evidence="3">MarR family protease production transcriptional regulator HPr</fullName>
    </submittedName>
</protein>
<name>A0A840QNS1_9BACI</name>
<dbReference type="PANTHER" id="PTHR33164">
    <property type="entry name" value="TRANSCRIPTIONAL REGULATOR, MARR FAMILY"/>
    <property type="match status" value="1"/>
</dbReference>
<comment type="caution">
    <text evidence="3">The sequence shown here is derived from an EMBL/GenBank/DDBJ whole genome shotgun (WGS) entry which is preliminary data.</text>
</comment>
<dbReference type="SUPFAM" id="SSF46785">
    <property type="entry name" value="Winged helix' DNA-binding domain"/>
    <property type="match status" value="1"/>
</dbReference>
<dbReference type="GO" id="GO:0003700">
    <property type="term" value="F:DNA-binding transcription factor activity"/>
    <property type="evidence" value="ECO:0007669"/>
    <property type="project" value="InterPro"/>
</dbReference>
<dbReference type="Pfam" id="PF01047">
    <property type="entry name" value="MarR"/>
    <property type="match status" value="1"/>
</dbReference>
<proteinExistence type="predicted"/>
<dbReference type="GO" id="GO:0008233">
    <property type="term" value="F:peptidase activity"/>
    <property type="evidence" value="ECO:0007669"/>
    <property type="project" value="UniProtKB-KW"/>
</dbReference>
<dbReference type="Gene3D" id="1.10.10.10">
    <property type="entry name" value="Winged helix-like DNA-binding domain superfamily/Winged helix DNA-binding domain"/>
    <property type="match status" value="1"/>
</dbReference>